<dbReference type="InterPro" id="IPR011042">
    <property type="entry name" value="6-blade_b-propeller_TolB-like"/>
</dbReference>
<proteinExistence type="predicted"/>
<dbReference type="AlphaFoldDB" id="A0A418Y2G6"/>
<dbReference type="EMBL" id="QYYA01000001">
    <property type="protein sequence ID" value="RJG19719.1"/>
    <property type="molecule type" value="Genomic_DNA"/>
</dbReference>
<sequence length="242" mass="26395">MLLSTPLVAGTTATRVELVAGERAIALEGQQQLRISQYGRQAYWHQGQGDAVSITAGSPPQTRIVAAAKDGTQLVVLDRGHRQLRWFQANGVLARELNLPDLLEPADFILYAGQAVIADVHGHRLLALDTHSERRAWLESDRPLNGPASLARTQDRLSLLTLGDQRLHHFTLAGESLGSEGSMLAMPGSLTAINNHLLVMDRSQNQLCWADHTQPILALPQTGPQQLAYMSWQPGSNLLISV</sequence>
<dbReference type="Gene3D" id="2.120.10.30">
    <property type="entry name" value="TolB, C-terminal domain"/>
    <property type="match status" value="1"/>
</dbReference>
<protein>
    <submittedName>
        <fullName evidence="1">Uncharacterized protein</fullName>
    </submittedName>
</protein>
<accession>A0A418Y2G6</accession>
<evidence type="ECO:0000313" key="1">
    <source>
        <dbReference type="EMBL" id="RJG19719.1"/>
    </source>
</evidence>
<dbReference type="SUPFAM" id="SSF63825">
    <property type="entry name" value="YWTD domain"/>
    <property type="match status" value="1"/>
</dbReference>
<organism evidence="1 2">
    <name type="scientific">Alcanivorax profundi</name>
    <dbReference type="NCBI Taxonomy" id="2338368"/>
    <lineage>
        <taxon>Bacteria</taxon>
        <taxon>Pseudomonadati</taxon>
        <taxon>Pseudomonadota</taxon>
        <taxon>Gammaproteobacteria</taxon>
        <taxon>Oceanospirillales</taxon>
        <taxon>Alcanivoracaceae</taxon>
        <taxon>Alcanivorax</taxon>
    </lineage>
</organism>
<gene>
    <name evidence="1" type="ORF">D4A39_02375</name>
</gene>
<dbReference type="Proteomes" id="UP000283734">
    <property type="component" value="Unassembled WGS sequence"/>
</dbReference>
<reference evidence="1 2" key="1">
    <citation type="submission" date="2018-09" db="EMBL/GenBank/DDBJ databases">
        <title>Alcanivorax profundi sp. nov., isolated from 1000 m-depth seawater of the Mariana Trench.</title>
        <authorList>
            <person name="Liu J."/>
        </authorList>
    </citation>
    <scope>NUCLEOTIDE SEQUENCE [LARGE SCALE GENOMIC DNA]</scope>
    <source>
        <strain evidence="1 2">MTEO17</strain>
    </source>
</reference>
<name>A0A418Y2G6_9GAMM</name>
<keyword evidence="2" id="KW-1185">Reference proteome</keyword>
<comment type="caution">
    <text evidence="1">The sequence shown here is derived from an EMBL/GenBank/DDBJ whole genome shotgun (WGS) entry which is preliminary data.</text>
</comment>
<evidence type="ECO:0000313" key="2">
    <source>
        <dbReference type="Proteomes" id="UP000283734"/>
    </source>
</evidence>